<proteinExistence type="predicted"/>
<reference evidence="1 2" key="1">
    <citation type="submission" date="2023-01" db="EMBL/GenBank/DDBJ databases">
        <title>Bacillus changyiensis sp. nov., isolated from a coastal deposit.</title>
        <authorList>
            <person name="Xiao G."/>
            <person name="Lai Q."/>
            <person name="Hu Z."/>
            <person name="Shao Z."/>
        </authorList>
    </citation>
    <scope>NUCLEOTIDE SEQUENCE [LARGE SCALE GENOMIC DNA]</scope>
    <source>
        <strain evidence="1 2">CLL-7-23</strain>
    </source>
</reference>
<organism evidence="1 2">
    <name type="scientific">Bacillus changyiensis</name>
    <dbReference type="NCBI Taxonomy" id="3004103"/>
    <lineage>
        <taxon>Bacteria</taxon>
        <taxon>Bacillati</taxon>
        <taxon>Bacillota</taxon>
        <taxon>Bacilli</taxon>
        <taxon>Bacillales</taxon>
        <taxon>Bacillaceae</taxon>
        <taxon>Bacillus</taxon>
    </lineage>
</organism>
<dbReference type="RefSeq" id="WP_271340255.1">
    <property type="nucleotide sequence ID" value="NZ_JAQKAB010000004.1"/>
</dbReference>
<protein>
    <submittedName>
        <fullName evidence="1">Uncharacterized protein</fullName>
    </submittedName>
</protein>
<keyword evidence="2" id="KW-1185">Reference proteome</keyword>
<evidence type="ECO:0000313" key="2">
    <source>
        <dbReference type="Proteomes" id="UP001211894"/>
    </source>
</evidence>
<accession>A0ABT4X2I5</accession>
<name>A0ABT4X2I5_9BACI</name>
<dbReference type="EMBL" id="JAQKAB010000004">
    <property type="protein sequence ID" value="MDA7026393.1"/>
    <property type="molecule type" value="Genomic_DNA"/>
</dbReference>
<evidence type="ECO:0000313" key="1">
    <source>
        <dbReference type="EMBL" id="MDA7026393.1"/>
    </source>
</evidence>
<dbReference type="Proteomes" id="UP001211894">
    <property type="component" value="Unassembled WGS sequence"/>
</dbReference>
<sequence length="45" mass="5367">MIEIQEMKNLKNMVSIELLEAHSSTFYGLLREEILKRMEEALEKQ</sequence>
<gene>
    <name evidence="1" type="ORF">PJ311_07145</name>
</gene>
<comment type="caution">
    <text evidence="1">The sequence shown here is derived from an EMBL/GenBank/DDBJ whole genome shotgun (WGS) entry which is preliminary data.</text>
</comment>